<dbReference type="EMBL" id="JACSQY010000012">
    <property type="protein sequence ID" value="MBD7909408.1"/>
    <property type="molecule type" value="Genomic_DNA"/>
</dbReference>
<evidence type="ECO:0000313" key="3">
    <source>
        <dbReference type="Proteomes" id="UP000659496"/>
    </source>
</evidence>
<dbReference type="RefSeq" id="WP_191691562.1">
    <property type="nucleotide sequence ID" value="NZ_JACSQY010000012.1"/>
</dbReference>
<evidence type="ECO:0000256" key="1">
    <source>
        <dbReference type="SAM" id="Phobius"/>
    </source>
</evidence>
<evidence type="ECO:0000313" key="2">
    <source>
        <dbReference type="EMBL" id="MBD7909408.1"/>
    </source>
</evidence>
<evidence type="ECO:0008006" key="4">
    <source>
        <dbReference type="Google" id="ProtNLM"/>
    </source>
</evidence>
<protein>
    <recommendedName>
        <fullName evidence="4">SGNH/GDSL hydrolase family protein</fullName>
    </recommendedName>
</protein>
<keyword evidence="3" id="KW-1185">Reference proteome</keyword>
<gene>
    <name evidence="2" type="ORF">H9659_13810</name>
</gene>
<feature type="transmembrane region" description="Helical" evidence="1">
    <location>
        <begin position="7"/>
        <end position="27"/>
    </location>
</feature>
<organism evidence="2 3">
    <name type="scientific">Sporosarcina gallistercoris</name>
    <dbReference type="NCBI Taxonomy" id="2762245"/>
    <lineage>
        <taxon>Bacteria</taxon>
        <taxon>Bacillati</taxon>
        <taxon>Bacillota</taxon>
        <taxon>Bacilli</taxon>
        <taxon>Bacillales</taxon>
        <taxon>Caryophanaceae</taxon>
        <taxon>Sporosarcina</taxon>
    </lineage>
</organism>
<comment type="caution">
    <text evidence="2">The sequence shown here is derived from an EMBL/GenBank/DDBJ whole genome shotgun (WGS) entry which is preliminary data.</text>
</comment>
<name>A0ABR8PMJ5_9BACL</name>
<keyword evidence="1" id="KW-0472">Membrane</keyword>
<keyword evidence="1" id="KW-0812">Transmembrane</keyword>
<accession>A0ABR8PMJ5</accession>
<proteinExistence type="predicted"/>
<reference evidence="2 3" key="1">
    <citation type="submission" date="2020-08" db="EMBL/GenBank/DDBJ databases">
        <title>A Genomic Blueprint of the Chicken Gut Microbiome.</title>
        <authorList>
            <person name="Gilroy R."/>
            <person name="Ravi A."/>
            <person name="Getino M."/>
            <person name="Pursley I."/>
            <person name="Horton D.L."/>
            <person name="Alikhan N.-F."/>
            <person name="Baker D."/>
            <person name="Gharbi K."/>
            <person name="Hall N."/>
            <person name="Watson M."/>
            <person name="Adriaenssens E.M."/>
            <person name="Foster-Nyarko E."/>
            <person name="Jarju S."/>
            <person name="Secka A."/>
            <person name="Antonio M."/>
            <person name="Oren A."/>
            <person name="Chaudhuri R."/>
            <person name="La Ragione R.M."/>
            <person name="Hildebrand F."/>
            <person name="Pallen M.J."/>
        </authorList>
    </citation>
    <scope>NUCLEOTIDE SEQUENCE [LARGE SCALE GENOMIC DNA]</scope>
    <source>
        <strain evidence="2 3">Sa3CUA8</strain>
    </source>
</reference>
<sequence length="260" mass="28728">MKKKGYLYILLLAVVCAGGLFYSMTVYNSKIRDASVVKSAEQAPSPSTNKDTATEPEAAPTPVMFADDLFPEVKSLLSKRLDDGENVQLLIIGSRSIQPVTERFAAALTEKMGDSITVDAVTADLTSAQFIEQGLPKIDWSTGYDVIIYEPFTLKNNGNVVIEQEQQDLLKVKQAAQKSVQDAAFIVTPPQPILKANYYDSQIAALKKFTSANGIPYVEHWPSWPPTNSDELLNYVRKDQSLTDQGVKTWSDALIQTFLK</sequence>
<dbReference type="Proteomes" id="UP000659496">
    <property type="component" value="Unassembled WGS sequence"/>
</dbReference>
<keyword evidence="1" id="KW-1133">Transmembrane helix</keyword>